<evidence type="ECO:0000313" key="4">
    <source>
        <dbReference type="Proteomes" id="UP000199205"/>
    </source>
</evidence>
<proteinExistence type="inferred from homology"/>
<dbReference type="InterPro" id="IPR011008">
    <property type="entry name" value="Dimeric_a/b-barrel"/>
</dbReference>
<dbReference type="InterPro" id="IPR005545">
    <property type="entry name" value="YCII"/>
</dbReference>
<sequence>MLAVRVAISNPEKAAARAAYLEDHKRHLRSGRLCIVQSGPILDEAGKGSGGVVVADVVSLEEMRRFSAEDPFVLHEVYSSISIYEWRPTIGARG</sequence>
<dbReference type="Gene3D" id="3.30.70.1060">
    <property type="entry name" value="Dimeric alpha+beta barrel"/>
    <property type="match status" value="1"/>
</dbReference>
<dbReference type="SUPFAM" id="SSF54909">
    <property type="entry name" value="Dimeric alpha+beta barrel"/>
    <property type="match status" value="1"/>
</dbReference>
<dbReference type="Pfam" id="PF03795">
    <property type="entry name" value="YCII"/>
    <property type="match status" value="1"/>
</dbReference>
<evidence type="ECO:0000313" key="3">
    <source>
        <dbReference type="EMBL" id="SCB36681.1"/>
    </source>
</evidence>
<evidence type="ECO:0000259" key="2">
    <source>
        <dbReference type="Pfam" id="PF03795"/>
    </source>
</evidence>
<reference evidence="4" key="1">
    <citation type="submission" date="2016-08" db="EMBL/GenBank/DDBJ databases">
        <authorList>
            <person name="Varghese N."/>
            <person name="Submissions Spin"/>
        </authorList>
    </citation>
    <scope>NUCLEOTIDE SEQUENCE [LARGE SCALE GENOMIC DNA]</scope>
    <source>
        <strain evidence="4">P1-7</strain>
    </source>
</reference>
<dbReference type="EMBL" id="FMAF01000009">
    <property type="protein sequence ID" value="SCB36681.1"/>
    <property type="molecule type" value="Genomic_DNA"/>
</dbReference>
<organism evidence="3 4">
    <name type="scientific">Rhizobium lusitanum</name>
    <dbReference type="NCBI Taxonomy" id="293958"/>
    <lineage>
        <taxon>Bacteria</taxon>
        <taxon>Pseudomonadati</taxon>
        <taxon>Pseudomonadota</taxon>
        <taxon>Alphaproteobacteria</taxon>
        <taxon>Hyphomicrobiales</taxon>
        <taxon>Rhizobiaceae</taxon>
        <taxon>Rhizobium/Agrobacterium group</taxon>
        <taxon>Rhizobium</taxon>
    </lineage>
</organism>
<dbReference type="OrthoDB" id="8392718at2"/>
<accession>A0A1C3W9V1</accession>
<dbReference type="RefSeq" id="WP_047563120.1">
    <property type="nucleotide sequence ID" value="NZ_FMAF01000009.1"/>
</dbReference>
<feature type="domain" description="YCII-related" evidence="2">
    <location>
        <begin position="9"/>
        <end position="87"/>
    </location>
</feature>
<comment type="similarity">
    <text evidence="1">Belongs to the YciI family.</text>
</comment>
<name>A0A1C3W9V1_9HYPH</name>
<dbReference type="Proteomes" id="UP000199205">
    <property type="component" value="Unassembled WGS sequence"/>
</dbReference>
<protein>
    <recommendedName>
        <fullName evidence="2">YCII-related domain-containing protein</fullName>
    </recommendedName>
</protein>
<dbReference type="AlphaFoldDB" id="A0A1C3W9V1"/>
<evidence type="ECO:0000256" key="1">
    <source>
        <dbReference type="ARBA" id="ARBA00007689"/>
    </source>
</evidence>
<gene>
    <name evidence="3" type="ORF">GA0061101_109103</name>
</gene>